<dbReference type="GO" id="GO:0003917">
    <property type="term" value="F:DNA topoisomerase type I (single strand cut, ATP-independent) activity"/>
    <property type="evidence" value="ECO:0007669"/>
    <property type="project" value="UniProtKB-EC"/>
</dbReference>
<keyword evidence="6 7" id="KW-0413">Isomerase</keyword>
<dbReference type="InterPro" id="IPR006171">
    <property type="entry name" value="TOPRIM_dom"/>
</dbReference>
<comment type="similarity">
    <text evidence="2 7">Belongs to the type IA topoisomerase family.</text>
</comment>
<dbReference type="InterPro" id="IPR013497">
    <property type="entry name" value="Topo_IA_cen"/>
</dbReference>
<feature type="compositionally biased region" description="Polar residues" evidence="8">
    <location>
        <begin position="927"/>
        <end position="938"/>
    </location>
</feature>
<organism evidence="10 11">
    <name type="scientific">Fistulifera solaris</name>
    <name type="common">Oleaginous diatom</name>
    <dbReference type="NCBI Taxonomy" id="1519565"/>
    <lineage>
        <taxon>Eukaryota</taxon>
        <taxon>Sar</taxon>
        <taxon>Stramenopiles</taxon>
        <taxon>Ochrophyta</taxon>
        <taxon>Bacillariophyta</taxon>
        <taxon>Bacillariophyceae</taxon>
        <taxon>Bacillariophycidae</taxon>
        <taxon>Naviculales</taxon>
        <taxon>Naviculaceae</taxon>
        <taxon>Fistulifera</taxon>
    </lineage>
</organism>
<dbReference type="SMART" id="SM00493">
    <property type="entry name" value="TOPRIM"/>
    <property type="match status" value="1"/>
</dbReference>
<dbReference type="InterPro" id="IPR000380">
    <property type="entry name" value="Topo_IA"/>
</dbReference>
<name>A0A1Z5KJN8_FISSO</name>
<dbReference type="GO" id="GO:0003677">
    <property type="term" value="F:DNA binding"/>
    <property type="evidence" value="ECO:0007669"/>
    <property type="project" value="UniProtKB-KW"/>
</dbReference>
<evidence type="ECO:0000256" key="8">
    <source>
        <dbReference type="SAM" id="MobiDB-lite"/>
    </source>
</evidence>
<dbReference type="PANTHER" id="PTHR11390:SF21">
    <property type="entry name" value="DNA TOPOISOMERASE 3-ALPHA"/>
    <property type="match status" value="1"/>
</dbReference>
<dbReference type="Proteomes" id="UP000198406">
    <property type="component" value="Unassembled WGS sequence"/>
</dbReference>
<dbReference type="Gene3D" id="1.10.290.10">
    <property type="entry name" value="Topoisomerase I, domain 4"/>
    <property type="match status" value="1"/>
</dbReference>
<reference evidence="10 11" key="1">
    <citation type="journal article" date="2015" name="Plant Cell">
        <title>Oil accumulation by the oleaginous diatom Fistulifera solaris as revealed by the genome and transcriptome.</title>
        <authorList>
            <person name="Tanaka T."/>
            <person name="Maeda Y."/>
            <person name="Veluchamy A."/>
            <person name="Tanaka M."/>
            <person name="Abida H."/>
            <person name="Marechal E."/>
            <person name="Bowler C."/>
            <person name="Muto M."/>
            <person name="Sunaga Y."/>
            <person name="Tanaka M."/>
            <person name="Yoshino T."/>
            <person name="Taniguchi T."/>
            <person name="Fukuda Y."/>
            <person name="Nemoto M."/>
            <person name="Matsumoto M."/>
            <person name="Wong P.S."/>
            <person name="Aburatani S."/>
            <person name="Fujibuchi W."/>
        </authorList>
    </citation>
    <scope>NUCLEOTIDE SEQUENCE [LARGE SCALE GENOMIC DNA]</scope>
    <source>
        <strain evidence="10 11">JPCC DA0580</strain>
    </source>
</reference>
<dbReference type="SMART" id="SM00436">
    <property type="entry name" value="TOP1Bc"/>
    <property type="match status" value="1"/>
</dbReference>
<dbReference type="AlphaFoldDB" id="A0A1Z5KJN8"/>
<dbReference type="Gene3D" id="3.40.50.140">
    <property type="match status" value="1"/>
</dbReference>
<dbReference type="Pfam" id="PF01751">
    <property type="entry name" value="Toprim"/>
    <property type="match status" value="1"/>
</dbReference>
<gene>
    <name evidence="10" type="ORF">FisN_23Lh047</name>
</gene>
<keyword evidence="4 7" id="KW-0799">Topoisomerase</keyword>
<dbReference type="InterPro" id="IPR034144">
    <property type="entry name" value="TOPRIM_TopoIII"/>
</dbReference>
<evidence type="ECO:0000256" key="7">
    <source>
        <dbReference type="RuleBase" id="RU362092"/>
    </source>
</evidence>
<dbReference type="CDD" id="cd00186">
    <property type="entry name" value="TOP1Ac"/>
    <property type="match status" value="1"/>
</dbReference>
<dbReference type="EC" id="5.6.2.1" evidence="3 7"/>
<dbReference type="PROSITE" id="PS52039">
    <property type="entry name" value="TOPO_IA_2"/>
    <property type="match status" value="1"/>
</dbReference>
<dbReference type="GO" id="GO:0006265">
    <property type="term" value="P:DNA topological change"/>
    <property type="evidence" value="ECO:0007669"/>
    <property type="project" value="InterPro"/>
</dbReference>
<dbReference type="Gene3D" id="1.10.460.10">
    <property type="entry name" value="Topoisomerase I, domain 2"/>
    <property type="match status" value="1"/>
</dbReference>
<dbReference type="CDD" id="cd03362">
    <property type="entry name" value="TOPRIM_TopoIA_TopoIII"/>
    <property type="match status" value="1"/>
</dbReference>
<dbReference type="GO" id="GO:0005634">
    <property type="term" value="C:nucleus"/>
    <property type="evidence" value="ECO:0007669"/>
    <property type="project" value="TreeGrafter"/>
</dbReference>
<dbReference type="PROSITE" id="PS00396">
    <property type="entry name" value="TOPO_IA_1"/>
    <property type="match status" value="1"/>
</dbReference>
<dbReference type="Gene3D" id="2.70.20.10">
    <property type="entry name" value="Topoisomerase I, domain 3"/>
    <property type="match status" value="1"/>
</dbReference>
<evidence type="ECO:0000313" key="10">
    <source>
        <dbReference type="EMBL" id="GAX26520.1"/>
    </source>
</evidence>
<evidence type="ECO:0000256" key="5">
    <source>
        <dbReference type="ARBA" id="ARBA00023125"/>
    </source>
</evidence>
<comment type="catalytic activity">
    <reaction evidence="1 7">
        <text>ATP-independent breakage of single-stranded DNA, followed by passage and rejoining.</text>
        <dbReference type="EC" id="5.6.2.1"/>
    </reaction>
</comment>
<dbReference type="FunFam" id="1.10.290.10:FF:000001">
    <property type="entry name" value="DNA topoisomerase"/>
    <property type="match status" value="1"/>
</dbReference>
<feature type="domain" description="Topo IA-type catalytic" evidence="9">
    <location>
        <begin position="179"/>
        <end position="609"/>
    </location>
</feature>
<dbReference type="GO" id="GO:0031422">
    <property type="term" value="C:RecQ family helicase-topoisomerase III complex"/>
    <property type="evidence" value="ECO:0007669"/>
    <property type="project" value="TreeGrafter"/>
</dbReference>
<proteinExistence type="inferred from homology"/>
<comment type="caution">
    <text evidence="10">The sequence shown here is derived from an EMBL/GenBank/DDBJ whole genome shotgun (WGS) entry which is preliminary data.</text>
</comment>
<dbReference type="InterPro" id="IPR013824">
    <property type="entry name" value="Topo_IA_cen_sub1"/>
</dbReference>
<evidence type="ECO:0000256" key="4">
    <source>
        <dbReference type="ARBA" id="ARBA00023029"/>
    </source>
</evidence>
<dbReference type="Pfam" id="PF01131">
    <property type="entry name" value="Topoisom_bac"/>
    <property type="match status" value="1"/>
</dbReference>
<comment type="function">
    <text evidence="7">Introduces a single-strand break via transesterification at a target site in duplex DNA. Releases the supercoiling and torsional tension of DNA introduced during the DNA replication and transcription by transiently cleaving and rejoining one strand of the DNA duplex. The scissile phosphodiester is attacked by the catalytic tyrosine of the enzyme, resulting in the formation of a DNA-(5'-phosphotyrosyl)-enzyme intermediate and the expulsion of a 3'-OH DNA strand.</text>
</comment>
<dbReference type="GO" id="GO:0006281">
    <property type="term" value="P:DNA repair"/>
    <property type="evidence" value="ECO:0007669"/>
    <property type="project" value="TreeGrafter"/>
</dbReference>
<evidence type="ECO:0000256" key="2">
    <source>
        <dbReference type="ARBA" id="ARBA00009446"/>
    </source>
</evidence>
<dbReference type="InterPro" id="IPR023405">
    <property type="entry name" value="Topo_IA_core_domain"/>
</dbReference>
<feature type="compositionally biased region" description="Gly residues" evidence="8">
    <location>
        <begin position="903"/>
        <end position="917"/>
    </location>
</feature>
<dbReference type="SUPFAM" id="SSF56712">
    <property type="entry name" value="Prokaryotic type I DNA topoisomerase"/>
    <property type="match status" value="1"/>
</dbReference>
<accession>A0A1Z5KJN8</accession>
<dbReference type="SMART" id="SM00437">
    <property type="entry name" value="TOP1Ac"/>
    <property type="match status" value="1"/>
</dbReference>
<keyword evidence="11" id="KW-1185">Reference proteome</keyword>
<dbReference type="PRINTS" id="PR00417">
    <property type="entry name" value="PRTPISMRASEI"/>
</dbReference>
<dbReference type="InterPro" id="IPR003601">
    <property type="entry name" value="Topo_IA_2"/>
</dbReference>
<dbReference type="EMBL" id="BDSP01000247">
    <property type="protein sequence ID" value="GAX26520.1"/>
    <property type="molecule type" value="Genomic_DNA"/>
</dbReference>
<evidence type="ECO:0000259" key="9">
    <source>
        <dbReference type="PROSITE" id="PS52039"/>
    </source>
</evidence>
<dbReference type="InterPro" id="IPR023406">
    <property type="entry name" value="Topo_IA_AS"/>
</dbReference>
<dbReference type="InterPro" id="IPR013825">
    <property type="entry name" value="Topo_IA_cen_sub2"/>
</dbReference>
<evidence type="ECO:0000256" key="3">
    <source>
        <dbReference type="ARBA" id="ARBA00012891"/>
    </source>
</evidence>
<protein>
    <recommendedName>
        <fullName evidence="3 7">DNA topoisomerase</fullName>
        <ecNumber evidence="3 7">5.6.2.1</ecNumber>
    </recommendedName>
</protein>
<feature type="region of interest" description="Disordered" evidence="8">
    <location>
        <begin position="877"/>
        <end position="938"/>
    </location>
</feature>
<evidence type="ECO:0000256" key="6">
    <source>
        <dbReference type="ARBA" id="ARBA00023235"/>
    </source>
</evidence>
<keyword evidence="5 7" id="KW-0238">DNA-binding</keyword>
<dbReference type="InterPro" id="IPR013826">
    <property type="entry name" value="Topo_IA_cen_sub3"/>
</dbReference>
<sequence>MTIKVLNVAEKPSVARSLAQVFGRQSDMQRNHNIQVFRHERVDFPQIFQQGNGVRLDGPIVSHTMITTSVRGHLASIDFPEAYGWSKCDPSVLLTPQVPLETQYKEDMQPIFRNLQQLAREVQACILWLDCDREGEAIGDEVRTVLLQVHPQMPIYRARFSTVLPQEIQSALRSLGRLNEHHVKAVQARMELDLRVGAAFTRFQTKRLQRQFVLPTEGVVSYGPCQFPTLGFVVERWARIQTFAPEDFWFLELTLTADEANARPIIFQWKRTRLYDQLTTLILYEACLDAQDAIVISANGRPKHKWRPVPLATVELQKRASRFLQISSEQLMTAAEELYQQGYISYPRTETERFRPEFQHRPLLEQLATMPGEMGELAQRLLLPGHFQNPRAGPNDDQAHPPITPCKAVDPASIGNHQQRRVYELVVKHYLACCSRDAVGRETQLVVRMGEEEFQATGLMVLERNWLDAYRPWERWSTGQGELPSLPVGSRIRPTSLTMKEGRTTPPSPLSEVELISLMDRHGIGTDATIAQHIATIQDREYAVKDGNLKFSPTQLGIALVEGYNSMGYQLNKPDLRRETEAECNLIAAGQKTAEEVVLRLLEKMQQCYRTAVQEAHLLDRAVARHYQSLGDTSTVVQEQFTLCGTCRHPMTLKHNIQGRVTRKMLHCASCSRTWALPRGIPQPKRDAQNQPVICPLCQYQVVQITTGDGYTGSGYNVCPHCFSNPPPGHAPDFRCLNCTNIECPLSLGTPDVTLFHCPFCASQGNPTQSVTLRKTSRGYVVSCTHFQRGNRCPYSIWLPKECEEVTVLDVTSNENEDGLCATCSRPGHLVLKMKFTWKRGSVPPHLGSFVTTCILCDTSFRREMEISLPQPNQVLARTRPTTNNNSTNNYRAVSTSRERGTAGRGTQRGRGGGRGGWTHASMMNGRGTQRNRSGGER</sequence>
<dbReference type="OrthoDB" id="430051at2759"/>
<dbReference type="InterPro" id="IPR003602">
    <property type="entry name" value="Topo_IA_DNA-bd_dom"/>
</dbReference>
<dbReference type="FunCoup" id="A0A1Z5KJN8">
    <property type="interactions" value="931"/>
</dbReference>
<evidence type="ECO:0000313" key="11">
    <source>
        <dbReference type="Proteomes" id="UP000198406"/>
    </source>
</evidence>
<dbReference type="InParanoid" id="A0A1Z5KJN8"/>
<dbReference type="PANTHER" id="PTHR11390">
    <property type="entry name" value="PROKARYOTIC DNA TOPOISOMERASE"/>
    <property type="match status" value="1"/>
</dbReference>
<dbReference type="GO" id="GO:0006310">
    <property type="term" value="P:DNA recombination"/>
    <property type="evidence" value="ECO:0007669"/>
    <property type="project" value="TreeGrafter"/>
</dbReference>
<evidence type="ECO:0000256" key="1">
    <source>
        <dbReference type="ARBA" id="ARBA00000213"/>
    </source>
</evidence>